<dbReference type="EMBL" id="LAXD01000001">
    <property type="protein sequence ID" value="KWX01782.1"/>
    <property type="molecule type" value="Genomic_DNA"/>
</dbReference>
<accession>A0A132MWQ3</accession>
<evidence type="ECO:0000313" key="3">
    <source>
        <dbReference type="Proteomes" id="UP000070188"/>
    </source>
</evidence>
<name>A0A132MWQ3_9ACTN</name>
<keyword evidence="3" id="KW-1185">Reference proteome</keyword>
<reference evidence="3" key="1">
    <citation type="submission" date="2015-04" db="EMBL/GenBank/DDBJ databases">
        <title>Physiological reanalysis, assessment of diazotrophy, and genome sequences of multiple isolates of Streptomyces thermoautotrophicus.</title>
        <authorList>
            <person name="MacKellar D.C."/>
            <person name="Lieber L."/>
            <person name="Norman J."/>
            <person name="Bolger A."/>
            <person name="Tobin C."/>
            <person name="Murray J.W."/>
            <person name="Chang R."/>
            <person name="Ford T."/>
            <person name="Nguyen P.Q."/>
            <person name="Woodward J."/>
            <person name="Permingeat H."/>
            <person name="Joshi N.S."/>
            <person name="Silver P.A."/>
            <person name="Usadel B."/>
            <person name="Rutherford A.W."/>
            <person name="Friesen M."/>
            <person name="Prell J."/>
        </authorList>
    </citation>
    <scope>NUCLEOTIDE SEQUENCE [LARGE SCALE GENOMIC DNA]</scope>
    <source>
        <strain evidence="3">H1</strain>
    </source>
</reference>
<dbReference type="RefSeq" id="WP_096059073.1">
    <property type="nucleotide sequence ID" value="NZ_CP171739.1"/>
</dbReference>
<dbReference type="PATRIC" id="fig|1469144.10.peg.3043"/>
<evidence type="ECO:0000313" key="2">
    <source>
        <dbReference type="EMBL" id="KWX01782.1"/>
    </source>
</evidence>
<dbReference type="OrthoDB" id="3268477at2"/>
<feature type="region of interest" description="Disordered" evidence="1">
    <location>
        <begin position="41"/>
        <end position="60"/>
    </location>
</feature>
<proteinExistence type="predicted"/>
<evidence type="ECO:0008006" key="4">
    <source>
        <dbReference type="Google" id="ProtNLM"/>
    </source>
</evidence>
<comment type="caution">
    <text evidence="2">The sequence shown here is derived from an EMBL/GenBank/DDBJ whole genome shotgun (WGS) entry which is preliminary data.</text>
</comment>
<sequence length="60" mass="7060">MAQGPWYYCLIHLRVEEGPGCRNDMRLGPYETRDAAEHALQRAAERSAAWENDPRWKDDR</sequence>
<dbReference type="Proteomes" id="UP000070188">
    <property type="component" value="Unassembled WGS sequence"/>
</dbReference>
<dbReference type="STRING" id="1469144.LI90_2814"/>
<evidence type="ECO:0000256" key="1">
    <source>
        <dbReference type="SAM" id="MobiDB-lite"/>
    </source>
</evidence>
<protein>
    <recommendedName>
        <fullName evidence="4">SPOR domain-containing protein</fullName>
    </recommendedName>
</protein>
<dbReference type="AlphaFoldDB" id="A0A132MWQ3"/>
<gene>
    <name evidence="2" type="ORF">LI90_2814</name>
</gene>
<organism evidence="2 3">
    <name type="scientific">Carbonactinospora thermoautotrophica</name>
    <dbReference type="NCBI Taxonomy" id="1469144"/>
    <lineage>
        <taxon>Bacteria</taxon>
        <taxon>Bacillati</taxon>
        <taxon>Actinomycetota</taxon>
        <taxon>Actinomycetes</taxon>
        <taxon>Kitasatosporales</taxon>
        <taxon>Carbonactinosporaceae</taxon>
        <taxon>Carbonactinospora</taxon>
    </lineage>
</organism>